<feature type="signal peptide" evidence="1">
    <location>
        <begin position="1"/>
        <end position="21"/>
    </location>
</feature>
<protein>
    <submittedName>
        <fullName evidence="2">Uncharacterized protein</fullName>
    </submittedName>
</protein>
<dbReference type="AlphaFoldDB" id="A0A844XY59"/>
<evidence type="ECO:0000313" key="3">
    <source>
        <dbReference type="Proteomes" id="UP000444185"/>
    </source>
</evidence>
<feature type="chain" id="PRO_5032972252" evidence="1">
    <location>
        <begin position="22"/>
        <end position="205"/>
    </location>
</feature>
<organism evidence="2 3">
    <name type="scientific">Qipengyuania gaetbuli</name>
    <dbReference type="NCBI Taxonomy" id="266952"/>
    <lineage>
        <taxon>Bacteria</taxon>
        <taxon>Pseudomonadati</taxon>
        <taxon>Pseudomonadota</taxon>
        <taxon>Alphaproteobacteria</taxon>
        <taxon>Sphingomonadales</taxon>
        <taxon>Erythrobacteraceae</taxon>
        <taxon>Qipengyuania</taxon>
    </lineage>
</organism>
<dbReference type="Proteomes" id="UP000444185">
    <property type="component" value="Unassembled WGS sequence"/>
</dbReference>
<sequence>MRFAFIVAGASALALSACGGAAEDTSEAAAPAEELSVIPETLAPFGDGYPNPGDPCVRLGESEATSNYLDDSAVLVGCPSEAAAEAVGGQIVGNVEGVRLVSVPMGDANAGMVSPVGENGPAEAPAPAKAAEVKIRGANSLESKCAAKVGRETGATVIGTNRIEESEAAIAIFINVQGGEAPWQCLAYRDGTIGDIMYTGSEGAM</sequence>
<dbReference type="OrthoDB" id="7392270at2"/>
<evidence type="ECO:0000313" key="2">
    <source>
        <dbReference type="EMBL" id="MXO49852.1"/>
    </source>
</evidence>
<gene>
    <name evidence="2" type="ORF">GRI42_00880</name>
</gene>
<comment type="caution">
    <text evidence="2">The sequence shown here is derived from an EMBL/GenBank/DDBJ whole genome shotgun (WGS) entry which is preliminary data.</text>
</comment>
<keyword evidence="1" id="KW-0732">Signal</keyword>
<evidence type="ECO:0000256" key="1">
    <source>
        <dbReference type="SAM" id="SignalP"/>
    </source>
</evidence>
<keyword evidence="3" id="KW-1185">Reference proteome</keyword>
<name>A0A844XY59_9SPHN</name>
<dbReference type="PROSITE" id="PS51257">
    <property type="entry name" value="PROKAR_LIPOPROTEIN"/>
    <property type="match status" value="1"/>
</dbReference>
<proteinExistence type="predicted"/>
<reference evidence="2 3" key="1">
    <citation type="submission" date="2019-12" db="EMBL/GenBank/DDBJ databases">
        <title>Genomic-based taxomic classification of the family Erythrobacteraceae.</title>
        <authorList>
            <person name="Xu L."/>
        </authorList>
    </citation>
    <scope>NUCLEOTIDE SEQUENCE [LARGE SCALE GENOMIC DNA]</scope>
    <source>
        <strain evidence="2 3">DSM 16225</strain>
    </source>
</reference>
<dbReference type="RefSeq" id="WP_160606187.1">
    <property type="nucleotide sequence ID" value="NZ_WTYF01000003.1"/>
</dbReference>
<accession>A0A844XY59</accession>
<dbReference type="EMBL" id="WTYF01000003">
    <property type="protein sequence ID" value="MXO49852.1"/>
    <property type="molecule type" value="Genomic_DNA"/>
</dbReference>